<sequence>MSPNSSISASDARRYLLTGAAAAVTLVVAICALSLWGMQNGLSEWRESELLRYQIEKIDDTRQVDILLVGDSSLGNGIDARDWSRRLGLSVMSLPLVGTYGFEGTLNMLRRAVRQTRPRVVVVMQTLDMMRRRPSWPGALYTAETLGDLADVPPREMLSALATWDIPAGMLQAAATGEAIDPAIARLDYVPQNPARFGGPLYPRTYEPRAVRKDAVASLRRIGDFCRDQALTCLYASGPYLDPECKASLGYAAAVAEVARQAGLIPVAGTPVCMPRSDVGDSEDHVIPSRRPQYSEIHRALIMTAIEQAGVGLQRRPVSGPGT</sequence>
<dbReference type="EMBL" id="JAEKLZ010000274">
    <property type="protein sequence ID" value="MBW8727395.1"/>
    <property type="molecule type" value="Genomic_DNA"/>
</dbReference>
<evidence type="ECO:0000313" key="2">
    <source>
        <dbReference type="EMBL" id="MBW8727395.1"/>
    </source>
</evidence>
<keyword evidence="1" id="KW-1133">Transmembrane helix</keyword>
<proteinExistence type="predicted"/>
<gene>
    <name evidence="2" type="ORF">JF625_19880</name>
</gene>
<protein>
    <submittedName>
        <fullName evidence="2">Uncharacterized protein</fullName>
    </submittedName>
</protein>
<keyword evidence="1" id="KW-0812">Transmembrane</keyword>
<organism evidence="2 3">
    <name type="scientific">Inquilinus limosus</name>
    <dbReference type="NCBI Taxonomy" id="171674"/>
    <lineage>
        <taxon>Bacteria</taxon>
        <taxon>Pseudomonadati</taxon>
        <taxon>Pseudomonadota</taxon>
        <taxon>Alphaproteobacteria</taxon>
        <taxon>Rhodospirillales</taxon>
        <taxon>Rhodospirillaceae</taxon>
        <taxon>Inquilinus</taxon>
    </lineage>
</organism>
<feature type="transmembrane region" description="Helical" evidence="1">
    <location>
        <begin position="87"/>
        <end position="109"/>
    </location>
</feature>
<keyword evidence="1" id="KW-0472">Membrane</keyword>
<evidence type="ECO:0000256" key="1">
    <source>
        <dbReference type="SAM" id="Phobius"/>
    </source>
</evidence>
<comment type="caution">
    <text evidence="2">The sequence shown here is derived from an EMBL/GenBank/DDBJ whole genome shotgun (WGS) entry which is preliminary data.</text>
</comment>
<evidence type="ECO:0000313" key="3">
    <source>
        <dbReference type="Proteomes" id="UP000700706"/>
    </source>
</evidence>
<dbReference type="Proteomes" id="UP000700706">
    <property type="component" value="Unassembled WGS sequence"/>
</dbReference>
<accession>A0A952FQ75</accession>
<name>A0A952FQ75_9PROT</name>
<reference evidence="2" key="1">
    <citation type="submission" date="2020-06" db="EMBL/GenBank/DDBJ databases">
        <title>Stable isotope informed genome-resolved metagenomics uncovers potential trophic interactions in rhizosphere soil.</title>
        <authorList>
            <person name="Starr E.P."/>
            <person name="Shi S."/>
            <person name="Blazewicz S.J."/>
            <person name="Koch B.J."/>
            <person name="Probst A.J."/>
            <person name="Hungate B.A."/>
            <person name="Pett-Ridge J."/>
            <person name="Firestone M.K."/>
            <person name="Banfield J.F."/>
        </authorList>
    </citation>
    <scope>NUCLEOTIDE SEQUENCE</scope>
    <source>
        <strain evidence="2">YM_69_17</strain>
    </source>
</reference>
<dbReference type="AlphaFoldDB" id="A0A952FQ75"/>
<feature type="transmembrane region" description="Helical" evidence="1">
    <location>
        <begin position="15"/>
        <end position="36"/>
    </location>
</feature>